<gene>
    <name evidence="2" type="ORF">U0070_011289</name>
</gene>
<dbReference type="AlphaFoldDB" id="A0AAW0HHW3"/>
<comment type="caution">
    <text evidence="2">The sequence shown here is derived from an EMBL/GenBank/DDBJ whole genome shotgun (WGS) entry which is preliminary data.</text>
</comment>
<dbReference type="EMBL" id="JBBHLL010000463">
    <property type="protein sequence ID" value="KAK7802419.1"/>
    <property type="molecule type" value="Genomic_DNA"/>
</dbReference>
<proteinExistence type="predicted"/>
<dbReference type="Pfam" id="PF15210">
    <property type="entry name" value="SFTA2"/>
    <property type="match status" value="1"/>
</dbReference>
<dbReference type="Proteomes" id="UP001488838">
    <property type="component" value="Unassembled WGS sequence"/>
</dbReference>
<dbReference type="PANTHER" id="PTHR38500">
    <property type="entry name" value="SURFACTANT-ASSOCIATED PROTEIN 2"/>
    <property type="match status" value="1"/>
</dbReference>
<accession>A0AAW0HHW3</accession>
<evidence type="ECO:0000256" key="1">
    <source>
        <dbReference type="SAM" id="MobiDB-lite"/>
    </source>
</evidence>
<sequence>MGGTPPHYPGASEWPSPGSWEPLWENWKIQLLGLLVPPTPVLRARVEWLFPLPFCHWRSEVATMGSSMPLLLLLALLNSSHATGPKVILKVKLTEVFQAKASQDSSFLGMLQKVNLPPPPPPIGDQHDPPSQGATTPSHLQNLRVAEFSFQLWGVGNGSELALT</sequence>
<name>A0AAW0HHW3_MYOGA</name>
<organism evidence="2 3">
    <name type="scientific">Myodes glareolus</name>
    <name type="common">Bank vole</name>
    <name type="synonym">Clethrionomys glareolus</name>
    <dbReference type="NCBI Taxonomy" id="447135"/>
    <lineage>
        <taxon>Eukaryota</taxon>
        <taxon>Metazoa</taxon>
        <taxon>Chordata</taxon>
        <taxon>Craniata</taxon>
        <taxon>Vertebrata</taxon>
        <taxon>Euteleostomi</taxon>
        <taxon>Mammalia</taxon>
        <taxon>Eutheria</taxon>
        <taxon>Euarchontoglires</taxon>
        <taxon>Glires</taxon>
        <taxon>Rodentia</taxon>
        <taxon>Myomorpha</taxon>
        <taxon>Muroidea</taxon>
        <taxon>Cricetidae</taxon>
        <taxon>Arvicolinae</taxon>
        <taxon>Myodes</taxon>
    </lineage>
</organism>
<protein>
    <submittedName>
        <fullName evidence="2">Uncharacterized protein</fullName>
    </submittedName>
</protein>
<evidence type="ECO:0000313" key="3">
    <source>
        <dbReference type="Proteomes" id="UP001488838"/>
    </source>
</evidence>
<dbReference type="InterPro" id="IPR028198">
    <property type="entry name" value="SFTA2"/>
</dbReference>
<evidence type="ECO:0000313" key="2">
    <source>
        <dbReference type="EMBL" id="KAK7802419.1"/>
    </source>
</evidence>
<feature type="region of interest" description="Disordered" evidence="1">
    <location>
        <begin position="118"/>
        <end position="137"/>
    </location>
</feature>
<keyword evidence="3" id="KW-1185">Reference proteome</keyword>
<reference evidence="2 3" key="1">
    <citation type="journal article" date="2023" name="bioRxiv">
        <title>Conserved and derived expression patterns and positive selection on dental genes reveal complex evolutionary context of ever-growing rodent molars.</title>
        <authorList>
            <person name="Calamari Z.T."/>
            <person name="Song A."/>
            <person name="Cohen E."/>
            <person name="Akter M."/>
            <person name="Roy R.D."/>
            <person name="Hallikas O."/>
            <person name="Christensen M.M."/>
            <person name="Li P."/>
            <person name="Marangoni P."/>
            <person name="Jernvall J."/>
            <person name="Klein O.D."/>
        </authorList>
    </citation>
    <scope>NUCLEOTIDE SEQUENCE [LARGE SCALE GENOMIC DNA]</scope>
    <source>
        <strain evidence="2">V071</strain>
    </source>
</reference>
<dbReference type="PANTHER" id="PTHR38500:SF1">
    <property type="entry name" value="SURFACTANT-ASSOCIATED PROTEIN 2"/>
    <property type="match status" value="1"/>
</dbReference>